<keyword evidence="2" id="KW-1185">Reference proteome</keyword>
<reference evidence="1 2" key="1">
    <citation type="submission" date="2019-07" db="EMBL/GenBank/DDBJ databases">
        <title>De Novo Assembly of kiwifruit Actinidia rufa.</title>
        <authorList>
            <person name="Sugita-Konishi S."/>
            <person name="Sato K."/>
            <person name="Mori E."/>
            <person name="Abe Y."/>
            <person name="Kisaki G."/>
            <person name="Hamano K."/>
            <person name="Suezawa K."/>
            <person name="Otani M."/>
            <person name="Fukuda T."/>
            <person name="Manabe T."/>
            <person name="Gomi K."/>
            <person name="Tabuchi M."/>
            <person name="Akimitsu K."/>
            <person name="Kataoka I."/>
        </authorList>
    </citation>
    <scope>NUCLEOTIDE SEQUENCE [LARGE SCALE GENOMIC DNA]</scope>
    <source>
        <strain evidence="2">cv. Fuchu</strain>
    </source>
</reference>
<evidence type="ECO:0000313" key="1">
    <source>
        <dbReference type="EMBL" id="GFZ12587.1"/>
    </source>
</evidence>
<proteinExistence type="predicted"/>
<dbReference type="AlphaFoldDB" id="A0A7J0GP42"/>
<accession>A0A7J0GP42</accession>
<organism evidence="1 2">
    <name type="scientific">Actinidia rufa</name>
    <dbReference type="NCBI Taxonomy" id="165716"/>
    <lineage>
        <taxon>Eukaryota</taxon>
        <taxon>Viridiplantae</taxon>
        <taxon>Streptophyta</taxon>
        <taxon>Embryophyta</taxon>
        <taxon>Tracheophyta</taxon>
        <taxon>Spermatophyta</taxon>
        <taxon>Magnoliopsida</taxon>
        <taxon>eudicotyledons</taxon>
        <taxon>Gunneridae</taxon>
        <taxon>Pentapetalae</taxon>
        <taxon>asterids</taxon>
        <taxon>Ericales</taxon>
        <taxon>Actinidiaceae</taxon>
        <taxon>Actinidia</taxon>
    </lineage>
</organism>
<gene>
    <name evidence="1" type="ORF">Acr_23g0009720</name>
</gene>
<dbReference type="EMBL" id="BJWL01000023">
    <property type="protein sequence ID" value="GFZ12587.1"/>
    <property type="molecule type" value="Genomic_DNA"/>
</dbReference>
<name>A0A7J0GP42_9ERIC</name>
<dbReference type="Proteomes" id="UP000585474">
    <property type="component" value="Unassembled WGS sequence"/>
</dbReference>
<evidence type="ECO:0000313" key="2">
    <source>
        <dbReference type="Proteomes" id="UP000585474"/>
    </source>
</evidence>
<sequence length="61" mass="6548">MAETTPGDSHDWATQWWRLAMSGDSSSGDDLGNSDFYNSGGGGKNLCYCRWGRIGGDEVGD</sequence>
<comment type="caution">
    <text evidence="1">The sequence shown here is derived from an EMBL/GenBank/DDBJ whole genome shotgun (WGS) entry which is preliminary data.</text>
</comment>
<protein>
    <submittedName>
        <fullName evidence="1">Uncharacterized protein</fullName>
    </submittedName>
</protein>